<accession>A0A4R3I455</accession>
<sequence>MKIAIASGKGGTGKTTLSVALALSADEPVQYLDCDVEAPNGALFLKPERCAQEYVNVMVPVVNAELCNGCGKCARVCQFGAIIANRAARSATVFPEMCHACGGCALACRMNAITEQARCVGVVEQGKSGRIEFIQGRLNIGETMAPTVIRAVKDKIDPQKLAIIDSPPGTSCPMIMTTKDADFVLLVTEPTPFGLHDLTLAVDTVRQLKRPFAVVINRSDSGDARVEDYCRQQNIDVLLRIPESRRAAQHYSRGDSVLAAFPGLSAQLRSLLNDIRQRIQRAAA</sequence>
<dbReference type="PROSITE" id="PS51379">
    <property type="entry name" value="4FE4S_FER_2"/>
    <property type="match status" value="2"/>
</dbReference>
<dbReference type="Proteomes" id="UP000295793">
    <property type="component" value="Unassembled WGS sequence"/>
</dbReference>
<organism evidence="2 3">
    <name type="scientific">Reinekea marinisedimentorum</name>
    <dbReference type="NCBI Taxonomy" id="230495"/>
    <lineage>
        <taxon>Bacteria</taxon>
        <taxon>Pseudomonadati</taxon>
        <taxon>Pseudomonadota</taxon>
        <taxon>Gammaproteobacteria</taxon>
        <taxon>Oceanospirillales</taxon>
        <taxon>Saccharospirillaceae</taxon>
        <taxon>Reinekea</taxon>
    </lineage>
</organism>
<proteinExistence type="predicted"/>
<dbReference type="PANTHER" id="PTHR43063:SF1">
    <property type="entry name" value="4FE-4S CLUSTER CONTAINING PARA FAMILY ATPASE PROTEIN"/>
    <property type="match status" value="1"/>
</dbReference>
<protein>
    <submittedName>
        <fullName evidence="2">MinD superfamily P-loop ATPase</fullName>
    </submittedName>
</protein>
<dbReference type="SUPFAM" id="SSF54862">
    <property type="entry name" value="4Fe-4S ferredoxins"/>
    <property type="match status" value="1"/>
</dbReference>
<feature type="domain" description="4Fe-4S ferredoxin-type" evidence="1">
    <location>
        <begin position="89"/>
        <end position="118"/>
    </location>
</feature>
<dbReference type="InterPro" id="IPR027417">
    <property type="entry name" value="P-loop_NTPase"/>
</dbReference>
<dbReference type="InterPro" id="IPR017896">
    <property type="entry name" value="4Fe4S_Fe-S-bd"/>
</dbReference>
<dbReference type="InterPro" id="IPR002586">
    <property type="entry name" value="CobQ/CobB/MinD/ParA_Nub-bd_dom"/>
</dbReference>
<comment type="caution">
    <text evidence="2">The sequence shown here is derived from an EMBL/GenBank/DDBJ whole genome shotgun (WGS) entry which is preliminary data.</text>
</comment>
<dbReference type="PANTHER" id="PTHR43063">
    <property type="entry name" value="4FE-4S CLUSTER CONTAINING PARA FAMILY ATPASE PROTEIN"/>
    <property type="match status" value="1"/>
</dbReference>
<evidence type="ECO:0000259" key="1">
    <source>
        <dbReference type="PROSITE" id="PS51379"/>
    </source>
</evidence>
<dbReference type="Pfam" id="PF01656">
    <property type="entry name" value="CbiA"/>
    <property type="match status" value="1"/>
</dbReference>
<dbReference type="Gene3D" id="3.40.50.300">
    <property type="entry name" value="P-loop containing nucleotide triphosphate hydrolases"/>
    <property type="match status" value="1"/>
</dbReference>
<name>A0A4R3I455_9GAMM</name>
<dbReference type="Gene3D" id="3.30.70.20">
    <property type="match status" value="1"/>
</dbReference>
<feature type="domain" description="4Fe-4S ferredoxin-type" evidence="1">
    <location>
        <begin position="58"/>
        <end position="87"/>
    </location>
</feature>
<reference evidence="2 3" key="1">
    <citation type="submission" date="2019-03" db="EMBL/GenBank/DDBJ databases">
        <title>Genomic Encyclopedia of Archaeal and Bacterial Type Strains, Phase II (KMG-II): from individual species to whole genera.</title>
        <authorList>
            <person name="Goeker M."/>
        </authorList>
    </citation>
    <scope>NUCLEOTIDE SEQUENCE [LARGE SCALE GENOMIC DNA]</scope>
    <source>
        <strain evidence="2 3">DSM 15388</strain>
    </source>
</reference>
<gene>
    <name evidence="2" type="ORF">BCF53_10979</name>
</gene>
<dbReference type="RefSeq" id="WP_132701881.1">
    <property type="nucleotide sequence ID" value="NZ_SLZR01000009.1"/>
</dbReference>
<dbReference type="EMBL" id="SLZR01000009">
    <property type="protein sequence ID" value="TCS40370.1"/>
    <property type="molecule type" value="Genomic_DNA"/>
</dbReference>
<dbReference type="SUPFAM" id="SSF52540">
    <property type="entry name" value="P-loop containing nucleoside triphosphate hydrolases"/>
    <property type="match status" value="1"/>
</dbReference>
<dbReference type="CDD" id="cd03110">
    <property type="entry name" value="SIMIBI_bact_arch"/>
    <property type="match status" value="1"/>
</dbReference>
<evidence type="ECO:0000313" key="2">
    <source>
        <dbReference type="EMBL" id="TCS40370.1"/>
    </source>
</evidence>
<evidence type="ECO:0000313" key="3">
    <source>
        <dbReference type="Proteomes" id="UP000295793"/>
    </source>
</evidence>
<dbReference type="AlphaFoldDB" id="A0A4R3I455"/>
<dbReference type="Pfam" id="PF00037">
    <property type="entry name" value="Fer4"/>
    <property type="match status" value="2"/>
</dbReference>
<dbReference type="OrthoDB" id="9806398at2"/>
<keyword evidence="3" id="KW-1185">Reference proteome</keyword>